<evidence type="ECO:0000256" key="1">
    <source>
        <dbReference type="SAM" id="Coils"/>
    </source>
</evidence>
<protein>
    <recommendedName>
        <fullName evidence="7">Integrase catalytic domain-containing protein</fullName>
    </recommendedName>
</protein>
<keyword evidence="6" id="KW-1185">Reference proteome</keyword>
<accession>A0AA88XL70</accession>
<dbReference type="InterPro" id="IPR008042">
    <property type="entry name" value="Retrotrans_Pao"/>
</dbReference>
<dbReference type="EMBL" id="VSWD01000011">
    <property type="protein sequence ID" value="KAK3087406.1"/>
    <property type="molecule type" value="Genomic_DNA"/>
</dbReference>
<dbReference type="InterPro" id="IPR006680">
    <property type="entry name" value="Amidohydro-rel"/>
</dbReference>
<dbReference type="SUPFAM" id="SSF53098">
    <property type="entry name" value="Ribonuclease H-like"/>
    <property type="match status" value="1"/>
</dbReference>
<dbReference type="InterPro" id="IPR043502">
    <property type="entry name" value="DNA/RNA_pol_sf"/>
</dbReference>
<dbReference type="Pfam" id="PF04909">
    <property type="entry name" value="Amidohydro_2"/>
    <property type="match status" value="1"/>
</dbReference>
<dbReference type="GO" id="GO:0006259">
    <property type="term" value="P:DNA metabolic process"/>
    <property type="evidence" value="ECO:0007669"/>
    <property type="project" value="UniProtKB-ARBA"/>
</dbReference>
<dbReference type="CDD" id="cd01644">
    <property type="entry name" value="RT_pepA17"/>
    <property type="match status" value="1"/>
</dbReference>
<dbReference type="Pfam" id="PF18701">
    <property type="entry name" value="DUF5641"/>
    <property type="match status" value="1"/>
</dbReference>
<organism evidence="5 6">
    <name type="scientific">Pinctada imbricata</name>
    <name type="common">Atlantic pearl-oyster</name>
    <name type="synonym">Pinctada martensii</name>
    <dbReference type="NCBI Taxonomy" id="66713"/>
    <lineage>
        <taxon>Eukaryota</taxon>
        <taxon>Metazoa</taxon>
        <taxon>Spiralia</taxon>
        <taxon>Lophotrochozoa</taxon>
        <taxon>Mollusca</taxon>
        <taxon>Bivalvia</taxon>
        <taxon>Autobranchia</taxon>
        <taxon>Pteriomorphia</taxon>
        <taxon>Pterioida</taxon>
        <taxon>Pterioidea</taxon>
        <taxon>Pteriidae</taxon>
        <taxon>Pinctada</taxon>
    </lineage>
</organism>
<dbReference type="Pfam" id="PF05380">
    <property type="entry name" value="Peptidase_A17"/>
    <property type="match status" value="1"/>
</dbReference>
<evidence type="ECO:0000313" key="5">
    <source>
        <dbReference type="EMBL" id="KAK3087406.1"/>
    </source>
</evidence>
<dbReference type="InterPro" id="IPR012337">
    <property type="entry name" value="RNaseH-like_sf"/>
</dbReference>
<feature type="region of interest" description="Disordered" evidence="2">
    <location>
        <begin position="1"/>
        <end position="39"/>
    </location>
</feature>
<dbReference type="SUPFAM" id="SSF51556">
    <property type="entry name" value="Metallo-dependent hydrolases"/>
    <property type="match status" value="1"/>
</dbReference>
<dbReference type="InterPro" id="IPR040676">
    <property type="entry name" value="DUF5641"/>
</dbReference>
<name>A0AA88XL70_PINIB</name>
<dbReference type="GO" id="GO:0016787">
    <property type="term" value="F:hydrolase activity"/>
    <property type="evidence" value="ECO:0007669"/>
    <property type="project" value="InterPro"/>
</dbReference>
<dbReference type="PANTHER" id="PTHR47331">
    <property type="entry name" value="PHD-TYPE DOMAIN-CONTAINING PROTEIN"/>
    <property type="match status" value="1"/>
</dbReference>
<dbReference type="Proteomes" id="UP001186944">
    <property type="component" value="Unassembled WGS sequence"/>
</dbReference>
<dbReference type="Gene3D" id="3.30.420.10">
    <property type="entry name" value="Ribonuclease H-like superfamily/Ribonuclease H"/>
    <property type="match status" value="1"/>
</dbReference>
<evidence type="ECO:0000259" key="4">
    <source>
        <dbReference type="Pfam" id="PF18701"/>
    </source>
</evidence>
<dbReference type="GO" id="GO:0003676">
    <property type="term" value="F:nucleic acid binding"/>
    <property type="evidence" value="ECO:0007669"/>
    <property type="project" value="InterPro"/>
</dbReference>
<keyword evidence="1" id="KW-0175">Coiled coil</keyword>
<dbReference type="Gene3D" id="3.20.20.140">
    <property type="entry name" value="Metal-dependent hydrolases"/>
    <property type="match status" value="1"/>
</dbReference>
<comment type="caution">
    <text evidence="5">The sequence shown here is derived from an EMBL/GenBank/DDBJ whole genome shotgun (WGS) entry which is preliminary data.</text>
</comment>
<sequence>MSTGDGEAKPVVKETSESVENTKSESDKPRRTRTLTPKAQENYEDEVRAFHNNLDQIWRKIEDIPDEVDKAKDIGTLRDLENQLQDLSEQYRVLSNRFSKYLDEVNTQDSQDEFGRFSFEYRRSKTIIRSMRPVIKNARLDILEAISNAATDDSASVISTTKRKSDAGQIQQQASQVVDDLDIIPDRLQETANYVRNQHSHFPTHDMGSLMIHPTQDLTKFLLKKDLLLSRFSRFNDRPENFAVWKDSFRSIITELEVTPFEEMDLLAKWLGPESSKYAVSIRAANSSFPHRGVARLWERLEERYGSPELVEASLKAKLESLPKLRPEDNKMLYDLSDIVAEIIGCKENPKYATLLSYFDSSSGIIPIINKLPRNLQEKWTTQASNYKKKHQTAYPPLSFLGEFLQEMSRIRNDPGFQYESRQPRIQKGPCDAKQRIQHIGANKTDTKPQDLLVKCTIHVNGGNTHLLKDCRTFKSKKLADKKKILKDNKVCFRCCNSHHMARDCKVEIKCDSCDSKDHVAALHSDPQKEQGGEREGVKTNCLQICGDHFGGKSCAKTVLVRIYPQGEREKALDAYAIIDDQSNRSLAKSEFFNLMNIDSDPFPYIITSCAGSVTAYGRKAEGFVIESWDATETLKLPVLTECDNVPSVREEIPTPEIAKHFSHLMDIAAFIPPLQEHVPVLLLLGRDVLEAHYVLDQRIGDRSPYTQKLKLGWVLIGEACLNRVHTPDSIRVNKVSLTKDGRASVFPPCTNNFKVRDIRTNDVNDVNDKLFVRTPNDDKSALSQEDKDFLKIMDGKFHRNEAGSWVAPLPFRSSRRTLPNNHEVALRRATILERSLQKDSVKRKHFFTFMEGILSKHAELASTLKTNEEHWYLPIFGDYHPKKPTKLRVVFDSSAKFNDVSLNDILLCGPDLTNNLMGVLLRFRKGQIAITADIEQMFFGFIVSEEHRNFLRFLWHRNNDPTMELVEYRMLKHVFGNSPSPAVATYGLRKAIDILPNVGEDVKYFVNNNFYVDDALLSTSTPQQAVDIMKRTQEALQKGGNLRLHKIASNSLEVVNSFAAADRSADLENIDFGDMEDVPLQRSLGLFWNLQTDSFTFKVNSDDKPFTKRGVLSTLHSVFDPLGFAAPFILLGRMIFRELIDELACGWDDLLPPEYYQRWNDWRSSLSDLPTLSVQRPYVSTDLDKAVRKELHVYADASERAVSAVAYLFVYTSDDDHDISFIFGKSKLAPKHGHTIPRLELCSAVLASEIAATITEQLHLSLDDIRFHTDSKVVLGYLYNRTRRFYTYVANRVDKILSVSSINQWSHVSSESNPADVGSRGILAKDLQSSAWLNPPKPKLRASTPEAFELQNPDKDKEIRPIVNVCKTNTKEQIGICKDFERFSSWKRLISVFTILRECAINKQLKLHESAKTAAARISTEKFILREVQQEAFQKEIHCLTEKQRLPGDSPLASLNPFLDEDGLIRVGGRLTRASMDEPSKHPIVIPKKAHIATLLVRYFHEQVHHQGRHITEGSVRSGGFWIIAGKRLISSILHSCVTCRKLRGKQENQIMADLPSCRLHPTPPFSFVGVDTFGHWHVVSRRTRGGIAQSKRWAILFTCLTIRAVHIEIVEEMTASSFINALRRFVSVRGKVREYHSDRGTNFIGSTDSLRVDAINIDDPTVKHFLLDNDSCWKFNPPHASHFGGVWERMIGVARRILESLFLENHTKSLTHEVLVTFMAEVCAIINHRPIVPVSSDPENPQILSPSNLLTHKEGGDVAPFEEIDPREIYKSQWKHVQVLADKFWRRWQNEFLQSLQTRRKWKDENDNLSIGDVVLLKEKDAKRNAWPTAIIEEVFPSADGKVRKVNVRTVKDNIPVVYSRPITELVLLHSPSNYNIWELKRFNYAWPTEAEAPIFRDFSVSDLADSVQSTPVRHAVFVQCQNKNTDEAKWVMEEAQKNPIIKGIVAGVDLTAEKLPQTLDELQKNSLFKGCRHILDFEDDKWLTREDVHKGLRILEDRGLTYDLLLRPHLLKYCPQVISKFPRLKFVVDHIAKPYVKSGEIDGWKEEMAEIAKFPNVHCKLSGLVTEADWETWKTEDFVSYIEHIISIFGIDRCMYGSDWPVCKLAKAEYKDVFDLLSRLTSSLSAMDRKKLFRDNAIKFYSLDVGDR</sequence>
<dbReference type="InterPro" id="IPR032466">
    <property type="entry name" value="Metal_Hydrolase"/>
</dbReference>
<feature type="coiled-coil region" evidence="1">
    <location>
        <begin position="70"/>
        <end position="104"/>
    </location>
</feature>
<reference evidence="5" key="1">
    <citation type="submission" date="2019-08" db="EMBL/GenBank/DDBJ databases">
        <title>The improved chromosome-level genome for the pearl oyster Pinctada fucata martensii using PacBio sequencing and Hi-C.</title>
        <authorList>
            <person name="Zheng Z."/>
        </authorList>
    </citation>
    <scope>NUCLEOTIDE SEQUENCE</scope>
    <source>
        <strain evidence="5">ZZ-2019</strain>
        <tissue evidence="5">Adductor muscle</tissue>
    </source>
</reference>
<feature type="domain" description="DUF5641" evidence="4">
    <location>
        <begin position="1774"/>
        <end position="1871"/>
    </location>
</feature>
<evidence type="ECO:0000313" key="6">
    <source>
        <dbReference type="Proteomes" id="UP001186944"/>
    </source>
</evidence>
<evidence type="ECO:0000256" key="2">
    <source>
        <dbReference type="SAM" id="MobiDB-lite"/>
    </source>
</evidence>
<dbReference type="SUPFAM" id="SSF56672">
    <property type="entry name" value="DNA/RNA polymerases"/>
    <property type="match status" value="1"/>
</dbReference>
<proteinExistence type="predicted"/>
<dbReference type="PANTHER" id="PTHR47331:SF6">
    <property type="entry name" value="DOUBLECORTIN DOMAIN-CONTAINING PROTEIN"/>
    <property type="match status" value="1"/>
</dbReference>
<feature type="domain" description="Amidohydrolase-related" evidence="3">
    <location>
        <begin position="1897"/>
        <end position="2145"/>
    </location>
</feature>
<evidence type="ECO:0000259" key="3">
    <source>
        <dbReference type="Pfam" id="PF04909"/>
    </source>
</evidence>
<evidence type="ECO:0008006" key="7">
    <source>
        <dbReference type="Google" id="ProtNLM"/>
    </source>
</evidence>
<feature type="compositionally biased region" description="Basic and acidic residues" evidence="2">
    <location>
        <begin position="1"/>
        <end position="29"/>
    </location>
</feature>
<dbReference type="InterPro" id="IPR036397">
    <property type="entry name" value="RNaseH_sf"/>
</dbReference>
<gene>
    <name evidence="5" type="ORF">FSP39_005489</name>
</gene>